<dbReference type="Proteomes" id="UP001620626">
    <property type="component" value="Unassembled WGS sequence"/>
</dbReference>
<feature type="compositionally biased region" description="Basic and acidic residues" evidence="2">
    <location>
        <begin position="106"/>
        <end position="121"/>
    </location>
</feature>
<evidence type="ECO:0000256" key="1">
    <source>
        <dbReference type="SAM" id="Coils"/>
    </source>
</evidence>
<feature type="region of interest" description="Disordered" evidence="2">
    <location>
        <begin position="619"/>
        <end position="647"/>
    </location>
</feature>
<protein>
    <submittedName>
        <fullName evidence="4">Uncharacterized protein</fullName>
    </submittedName>
</protein>
<reference evidence="4 5" key="1">
    <citation type="submission" date="2024-10" db="EMBL/GenBank/DDBJ databases">
        <authorList>
            <person name="Kim D."/>
        </authorList>
    </citation>
    <scope>NUCLEOTIDE SEQUENCE [LARGE SCALE GENOMIC DNA]</scope>
    <source>
        <strain evidence="4">BH-2024</strain>
    </source>
</reference>
<feature type="region of interest" description="Disordered" evidence="2">
    <location>
        <begin position="679"/>
        <end position="707"/>
    </location>
</feature>
<feature type="compositionally biased region" description="Polar residues" evidence="2">
    <location>
        <begin position="280"/>
        <end position="293"/>
    </location>
</feature>
<feature type="region of interest" description="Disordered" evidence="2">
    <location>
        <begin position="56"/>
        <end position="305"/>
    </location>
</feature>
<feature type="compositionally biased region" description="Polar residues" evidence="2">
    <location>
        <begin position="122"/>
        <end position="131"/>
    </location>
</feature>
<feature type="compositionally biased region" description="Basic and acidic residues" evidence="2">
    <location>
        <begin position="239"/>
        <end position="249"/>
    </location>
</feature>
<evidence type="ECO:0000256" key="2">
    <source>
        <dbReference type="SAM" id="MobiDB-lite"/>
    </source>
</evidence>
<feature type="chain" id="PRO_5044770735" evidence="3">
    <location>
        <begin position="22"/>
        <end position="1104"/>
    </location>
</feature>
<feature type="coiled-coil region" evidence="1">
    <location>
        <begin position="308"/>
        <end position="342"/>
    </location>
</feature>
<proteinExistence type="predicted"/>
<keyword evidence="5" id="KW-1185">Reference proteome</keyword>
<feature type="compositionally biased region" description="Basic and acidic residues" evidence="2">
    <location>
        <begin position="262"/>
        <end position="279"/>
    </location>
</feature>
<organism evidence="4 5">
    <name type="scientific">Heterodera trifolii</name>
    <dbReference type="NCBI Taxonomy" id="157864"/>
    <lineage>
        <taxon>Eukaryota</taxon>
        <taxon>Metazoa</taxon>
        <taxon>Ecdysozoa</taxon>
        <taxon>Nematoda</taxon>
        <taxon>Chromadorea</taxon>
        <taxon>Rhabditida</taxon>
        <taxon>Tylenchina</taxon>
        <taxon>Tylenchomorpha</taxon>
        <taxon>Tylenchoidea</taxon>
        <taxon>Heteroderidae</taxon>
        <taxon>Heteroderinae</taxon>
        <taxon>Heterodera</taxon>
    </lineage>
</organism>
<sequence length="1104" mass="122950">MNPKIVLFLLLPLLIIGWVTPTNTPKRTDKGKGLQLSAGSAFTAYKAKGNEEIKSPLSVKSAFRPYKQKDDGKNAENEQKNETDGQQRADTTGDNEQLRGVATENVDQKKAVTARDDHQQRGDTTGNSTQLGLVAEGDVEQQRAVAERDSEQSRVVAEGDVDKLRADTAADPMEVSADGSHNARTLKPSGDGSTSSRRKSDGNQSPLGRHNDAQRSSEAKLSADTANAGNNGGAENDDHEMAKREEAAQKKTPMKRRLIKQKTMEKSSKRTSADKKKNVDSLSMERSVNSNPFESAEDAPSLASTSQNNLLEAQLEAQAAQIQKLQELYNELQQKVHVGKQEGQQGTQQSQAATAEQQQQLLQELRLSQVQPEQHGQQQQLPMVQQQQQQQLPMVQQQLAVNNSLQPQYAAPSLVAQHPQLFQAQPAQTQQQHLPMVQQQPVAVVGPLQPQNAVPLLIAQQPQPQQFSPAVWPSSAEAMQHSTAANVASVSSDPLKEQLLDLRGQNVNNLMSNVQPSTRQFVVQKLLQQQQMQQQQPQQHQFQQSLQLRRATNPGLSINPVRTQQQLQQQHVFMGSPPAVPSLQQFIQDFQQQQLQPLQLAPRLPISYNLSPISIVQRVKEQQRKKQHDAGTSNKPVAGEVRQQWQQLQHDDDVIDATPLRASIPLREKQSHQVATFAGAGPSGHSGDQLPTSANAGGNVVESQRRHSRVEKAKQIAITAAASDDNQINNLEKIVVQAIKECIKKTLAKSGIEPEMFNLSLTSNNESTSKYLNFIQLNRDNPDDIISELRTFFQQNNGGGDQTALIVQILDEISMEIENFDSNVPSSSNSASPLERAAHHQKRFLFGNYRLYHKLLKLLSATAQQLKDGLRKAPTRFQQLHKLVTAMGKGFRQILEKFEKQNANSVNWCSNLFLLEDAIESAKLALLVAFPPNSLNEWIKNGGKWEMLNGIVDEAMFNEFLAYYDDKASTESTFIDKIQKYSENECYGLFSDFEVNYLRNLANQISQNAFVGKPLTVQTNILNLTITLAILQKIIVELEINPNLFILESVKCDKEIATNFLHLCVSLLDAKFEHFRHQVLARLDEFDRIRKGILDGQGQSSKTK</sequence>
<keyword evidence="1" id="KW-0175">Coiled coil</keyword>
<keyword evidence="3" id="KW-0732">Signal</keyword>
<feature type="compositionally biased region" description="Basic and acidic residues" evidence="2">
    <location>
        <begin position="67"/>
        <end position="87"/>
    </location>
</feature>
<comment type="caution">
    <text evidence="4">The sequence shown here is derived from an EMBL/GenBank/DDBJ whole genome shotgun (WGS) entry which is preliminary data.</text>
</comment>
<feature type="compositionally biased region" description="Basic and acidic residues" evidence="2">
    <location>
        <begin position="209"/>
        <end position="218"/>
    </location>
</feature>
<feature type="signal peptide" evidence="3">
    <location>
        <begin position="1"/>
        <end position="21"/>
    </location>
</feature>
<evidence type="ECO:0000256" key="3">
    <source>
        <dbReference type="SAM" id="SignalP"/>
    </source>
</evidence>
<evidence type="ECO:0000313" key="4">
    <source>
        <dbReference type="EMBL" id="KAL3095179.1"/>
    </source>
</evidence>
<name>A0ABD2JX93_9BILA</name>
<accession>A0ABD2JX93</accession>
<dbReference type="EMBL" id="JBICBT010000882">
    <property type="protein sequence ID" value="KAL3095179.1"/>
    <property type="molecule type" value="Genomic_DNA"/>
</dbReference>
<evidence type="ECO:0000313" key="5">
    <source>
        <dbReference type="Proteomes" id="UP001620626"/>
    </source>
</evidence>
<dbReference type="AlphaFoldDB" id="A0ABD2JX93"/>
<gene>
    <name evidence="4" type="ORF">niasHT_023000</name>
</gene>